<evidence type="ECO:0000313" key="2">
    <source>
        <dbReference type="EMBL" id="MFB9072656.1"/>
    </source>
</evidence>
<feature type="region of interest" description="Disordered" evidence="1">
    <location>
        <begin position="1"/>
        <end position="70"/>
    </location>
</feature>
<protein>
    <submittedName>
        <fullName evidence="2">Uncharacterized protein</fullName>
    </submittedName>
</protein>
<feature type="compositionally biased region" description="Low complexity" evidence="1">
    <location>
        <begin position="26"/>
        <end position="47"/>
    </location>
</feature>
<name>A0ABV5G144_9MICC</name>
<evidence type="ECO:0000313" key="3">
    <source>
        <dbReference type="Proteomes" id="UP001589575"/>
    </source>
</evidence>
<accession>A0ABV5G144</accession>
<keyword evidence="3" id="KW-1185">Reference proteome</keyword>
<dbReference type="EMBL" id="JBHMFI010000001">
    <property type="protein sequence ID" value="MFB9072656.1"/>
    <property type="molecule type" value="Genomic_DNA"/>
</dbReference>
<dbReference type="Proteomes" id="UP001589575">
    <property type="component" value="Unassembled WGS sequence"/>
</dbReference>
<gene>
    <name evidence="2" type="ORF">ACFFX0_16205</name>
</gene>
<reference evidence="2 3" key="1">
    <citation type="submission" date="2024-09" db="EMBL/GenBank/DDBJ databases">
        <authorList>
            <person name="Sun Q."/>
            <person name="Mori K."/>
        </authorList>
    </citation>
    <scope>NUCLEOTIDE SEQUENCE [LARGE SCALE GENOMIC DNA]</scope>
    <source>
        <strain evidence="2 3">CCM 7609</strain>
    </source>
</reference>
<feature type="compositionally biased region" description="Low complexity" evidence="1">
    <location>
        <begin position="61"/>
        <end position="70"/>
    </location>
</feature>
<comment type="caution">
    <text evidence="2">The sequence shown here is derived from an EMBL/GenBank/DDBJ whole genome shotgun (WGS) entry which is preliminary data.</text>
</comment>
<organism evidence="2 3">
    <name type="scientific">Citricoccus parietis</name>
    <dbReference type="NCBI Taxonomy" id="592307"/>
    <lineage>
        <taxon>Bacteria</taxon>
        <taxon>Bacillati</taxon>
        <taxon>Actinomycetota</taxon>
        <taxon>Actinomycetes</taxon>
        <taxon>Micrococcales</taxon>
        <taxon>Micrococcaceae</taxon>
        <taxon>Citricoccus</taxon>
    </lineage>
</organism>
<evidence type="ECO:0000256" key="1">
    <source>
        <dbReference type="SAM" id="MobiDB-lite"/>
    </source>
</evidence>
<sequence length="70" mass="8050">MWSKEERTSWARSKRRRRCPVPCRGSPASWPPSSCSRRSTRPPCSTRRGARRWGSPPPSRPWSSPSTWPG</sequence>
<proteinExistence type="predicted"/>